<dbReference type="SUPFAM" id="SSF53756">
    <property type="entry name" value="UDP-Glycosyltransferase/glycogen phosphorylase"/>
    <property type="match status" value="1"/>
</dbReference>
<dbReference type="GO" id="GO:0016757">
    <property type="term" value="F:glycosyltransferase activity"/>
    <property type="evidence" value="ECO:0007669"/>
    <property type="project" value="InterPro"/>
</dbReference>
<feature type="domain" description="Glycosyltransferase subfamily 4-like N-terminal" evidence="3">
    <location>
        <begin position="18"/>
        <end position="124"/>
    </location>
</feature>
<dbReference type="Pfam" id="PF00534">
    <property type="entry name" value="Glycos_transf_1"/>
    <property type="match status" value="1"/>
</dbReference>
<dbReference type="InterPro" id="IPR001296">
    <property type="entry name" value="Glyco_trans_1"/>
</dbReference>
<feature type="domain" description="Glycosyl transferase family 1" evidence="2">
    <location>
        <begin position="172"/>
        <end position="315"/>
    </location>
</feature>
<dbReference type="Proteomes" id="UP000237511">
    <property type="component" value="Unassembled WGS sequence"/>
</dbReference>
<evidence type="ECO:0000313" key="5">
    <source>
        <dbReference type="Proteomes" id="UP000237511"/>
    </source>
</evidence>
<dbReference type="Pfam" id="PF13439">
    <property type="entry name" value="Glyco_transf_4"/>
    <property type="match status" value="1"/>
</dbReference>
<evidence type="ECO:0000259" key="2">
    <source>
        <dbReference type="Pfam" id="PF00534"/>
    </source>
</evidence>
<dbReference type="CDD" id="cd03802">
    <property type="entry name" value="GT4_AviGT4-like"/>
    <property type="match status" value="1"/>
</dbReference>
<proteinExistence type="predicted"/>
<evidence type="ECO:0000259" key="3">
    <source>
        <dbReference type="Pfam" id="PF13439"/>
    </source>
</evidence>
<gene>
    <name evidence="4" type="ORF">ATY31_01495</name>
</gene>
<dbReference type="InterPro" id="IPR028098">
    <property type="entry name" value="Glyco_trans_4-like_N"/>
</dbReference>
<dbReference type="Gene3D" id="3.40.50.2000">
    <property type="entry name" value="Glycogen Phosphorylase B"/>
    <property type="match status" value="2"/>
</dbReference>
<name>A0A2S3YV64_9HYPH</name>
<protein>
    <submittedName>
        <fullName evidence="4">Glycosyl transferase</fullName>
    </submittedName>
</protein>
<dbReference type="PANTHER" id="PTHR45947:SF13">
    <property type="entry name" value="TRANSFERASE"/>
    <property type="match status" value="1"/>
</dbReference>
<dbReference type="AlphaFoldDB" id="A0A2S3YV64"/>
<keyword evidence="4" id="KW-0808">Transferase</keyword>
<dbReference type="InterPro" id="IPR050194">
    <property type="entry name" value="Glycosyltransferase_grp1"/>
</dbReference>
<dbReference type="EMBL" id="LODU01000002">
    <property type="protein sequence ID" value="POH35511.1"/>
    <property type="molecule type" value="Genomic_DNA"/>
</dbReference>
<reference evidence="4 5" key="1">
    <citation type="journal article" date="2014" name="Syst. Appl. Microbiol.">
        <title>Microsymbionts of Phaseolus vulgaris in acid and alkaline soils of Mexico.</title>
        <authorList>
            <person name="Verastegui-Valdes M.M."/>
            <person name="Zhang Y.J."/>
            <person name="Rivera-Orduna F.N."/>
            <person name="Cheng H.P."/>
            <person name="Sui X.H."/>
            <person name="Wang E.T."/>
        </authorList>
    </citation>
    <scope>NUCLEOTIDE SEQUENCE [LARGE SCALE GENOMIC DNA]</scope>
    <source>
        <strain evidence="4 5">FG01</strain>
    </source>
</reference>
<sequence>MRIAQIAPLAERVPPKLYGGTERIVHCLTEELVRLGHDVTLFASGDSLTSAELVPCSEVALRLNPDVTDFLPHHVVMLEEVRRRAQEFDVLHFHIDLLHFPLVRDFADRTVTTLHTRLDLSDLQPFYRLFTDIPLVSISDDQRRPIPPVNWRGTVYHGLDAAVLPFTEKPAGNYLAFLGRISPEKGPERAIEIATRAGMPLKIAAKVDKADRAYWERVVEPMVASHANVEFIGEIDERRKPEFLGNAAALLFPINWPEPFGLVMIEAMACGTPVLGFRYGSAPEVIEDGLSGILVDWVEDAVARMDEVLSLDRRRVRGAFERRFTAERMTRDYLEIYRNLPGVRSDAPRAAAGDRIGLEVAHQPWRSAVESASPLAEAGTSRGAIPVVLDGPKTLGTEEPRGGRPGQ</sequence>
<accession>A0A2S3YV64</accession>
<organism evidence="4 5">
    <name type="scientific">Sinorhizobium americanum</name>
    <dbReference type="NCBI Taxonomy" id="194963"/>
    <lineage>
        <taxon>Bacteria</taxon>
        <taxon>Pseudomonadati</taxon>
        <taxon>Pseudomonadota</taxon>
        <taxon>Alphaproteobacteria</taxon>
        <taxon>Hyphomicrobiales</taxon>
        <taxon>Rhizobiaceae</taxon>
        <taxon>Sinorhizobium/Ensifer group</taxon>
        <taxon>Sinorhizobium</taxon>
    </lineage>
</organism>
<evidence type="ECO:0000313" key="4">
    <source>
        <dbReference type="EMBL" id="POH35511.1"/>
    </source>
</evidence>
<comment type="caution">
    <text evidence="4">The sequence shown here is derived from an EMBL/GenBank/DDBJ whole genome shotgun (WGS) entry which is preliminary data.</text>
</comment>
<dbReference type="RefSeq" id="WP_097526920.1">
    <property type="nucleotide sequence ID" value="NZ_LODU01000002.1"/>
</dbReference>
<dbReference type="PANTHER" id="PTHR45947">
    <property type="entry name" value="SULFOQUINOVOSYL TRANSFERASE SQD2"/>
    <property type="match status" value="1"/>
</dbReference>
<feature type="compositionally biased region" description="Basic and acidic residues" evidence="1">
    <location>
        <begin position="396"/>
        <end position="407"/>
    </location>
</feature>
<feature type="region of interest" description="Disordered" evidence="1">
    <location>
        <begin position="371"/>
        <end position="407"/>
    </location>
</feature>
<evidence type="ECO:0000256" key="1">
    <source>
        <dbReference type="SAM" id="MobiDB-lite"/>
    </source>
</evidence>